<dbReference type="GO" id="GO:0046872">
    <property type="term" value="F:metal ion binding"/>
    <property type="evidence" value="ECO:0007669"/>
    <property type="project" value="UniProtKB-KW"/>
</dbReference>
<keyword evidence="2" id="KW-0645">Protease</keyword>
<evidence type="ECO:0000256" key="3">
    <source>
        <dbReference type="ARBA" id="ARBA00022723"/>
    </source>
</evidence>
<accession>A0AAU8IH10</accession>
<evidence type="ECO:0000256" key="1">
    <source>
        <dbReference type="ARBA" id="ARBA00001362"/>
    </source>
</evidence>
<dbReference type="SUPFAM" id="SSF55166">
    <property type="entry name" value="Hedgehog/DD-peptidase"/>
    <property type="match status" value="1"/>
</dbReference>
<dbReference type="Pfam" id="PF01427">
    <property type="entry name" value="Peptidase_M15"/>
    <property type="match status" value="1"/>
</dbReference>
<keyword evidence="3" id="KW-0479">Metal-binding</keyword>
<gene>
    <name evidence="9" type="ORF">ABNN70_04320</name>
</gene>
<organism evidence="9">
    <name type="scientific">Sporolactobacillus sp. Y61</name>
    <dbReference type="NCBI Taxonomy" id="3160863"/>
    <lineage>
        <taxon>Bacteria</taxon>
        <taxon>Bacillati</taxon>
        <taxon>Bacillota</taxon>
        <taxon>Bacilli</taxon>
        <taxon>Bacillales</taxon>
        <taxon>Sporolactobacillaceae</taxon>
        <taxon>Sporolactobacillus</taxon>
    </lineage>
</organism>
<dbReference type="GO" id="GO:0008237">
    <property type="term" value="F:metallopeptidase activity"/>
    <property type="evidence" value="ECO:0007669"/>
    <property type="project" value="UniProtKB-KW"/>
</dbReference>
<keyword evidence="4" id="KW-0378">Hydrolase</keyword>
<keyword evidence="6" id="KW-0224">Dipeptidase</keyword>
<keyword evidence="8" id="KW-0961">Cell wall biogenesis/degradation</keyword>
<reference evidence="9" key="1">
    <citation type="submission" date="2024-06" db="EMBL/GenBank/DDBJ databases">
        <authorList>
            <person name="Fan A."/>
            <person name="Zhang F.Y."/>
            <person name="Zhang L."/>
        </authorList>
    </citation>
    <scope>NUCLEOTIDE SEQUENCE</scope>
    <source>
        <strain evidence="9">Y61</strain>
    </source>
</reference>
<evidence type="ECO:0000256" key="8">
    <source>
        <dbReference type="ARBA" id="ARBA00023316"/>
    </source>
</evidence>
<comment type="catalytic activity">
    <reaction evidence="1">
        <text>D-alanyl-D-alanine + H2O = 2 D-alanine</text>
        <dbReference type="Rhea" id="RHEA:20661"/>
        <dbReference type="ChEBI" id="CHEBI:15377"/>
        <dbReference type="ChEBI" id="CHEBI:57416"/>
        <dbReference type="ChEBI" id="CHEBI:57822"/>
        <dbReference type="EC" id="3.4.13.22"/>
    </reaction>
</comment>
<dbReference type="Gene3D" id="3.30.1380.10">
    <property type="match status" value="1"/>
</dbReference>
<dbReference type="GO" id="GO:0160237">
    <property type="term" value="F:D-Ala-D-Ala dipeptidase activity"/>
    <property type="evidence" value="ECO:0007669"/>
    <property type="project" value="UniProtKB-EC"/>
</dbReference>
<dbReference type="InterPro" id="IPR000755">
    <property type="entry name" value="A_A_dipeptidase"/>
</dbReference>
<dbReference type="GO" id="GO:0006508">
    <property type="term" value="P:proteolysis"/>
    <property type="evidence" value="ECO:0007669"/>
    <property type="project" value="UniProtKB-KW"/>
</dbReference>
<evidence type="ECO:0000256" key="4">
    <source>
        <dbReference type="ARBA" id="ARBA00022801"/>
    </source>
</evidence>
<evidence type="ECO:0000256" key="5">
    <source>
        <dbReference type="ARBA" id="ARBA00022833"/>
    </source>
</evidence>
<name>A0AAU8IH10_9BACL</name>
<evidence type="ECO:0000256" key="6">
    <source>
        <dbReference type="ARBA" id="ARBA00022997"/>
    </source>
</evidence>
<sequence>MGTACDDLTQRAHSDDFETKMELSKKERQVRDHRLFHRKVIKNAEFTPNPTEWWHYSYGDQTFACTQDTDSLHGRAGLNGYDR</sequence>
<protein>
    <submittedName>
        <fullName evidence="9">M15 family metallopeptidase</fullName>
    </submittedName>
</protein>
<dbReference type="AlphaFoldDB" id="A0AAU8IH10"/>
<keyword evidence="5" id="KW-0862">Zinc</keyword>
<keyword evidence="7" id="KW-0482">Metalloprotease</keyword>
<evidence type="ECO:0000256" key="2">
    <source>
        <dbReference type="ARBA" id="ARBA00022670"/>
    </source>
</evidence>
<proteinExistence type="predicted"/>
<dbReference type="InterPro" id="IPR009045">
    <property type="entry name" value="Zn_M74/Hedgehog-like"/>
</dbReference>
<dbReference type="GO" id="GO:0071555">
    <property type="term" value="P:cell wall organization"/>
    <property type="evidence" value="ECO:0007669"/>
    <property type="project" value="UniProtKB-KW"/>
</dbReference>
<dbReference type="EMBL" id="CP159510">
    <property type="protein sequence ID" value="XCJ17714.1"/>
    <property type="molecule type" value="Genomic_DNA"/>
</dbReference>
<evidence type="ECO:0000256" key="7">
    <source>
        <dbReference type="ARBA" id="ARBA00023049"/>
    </source>
</evidence>
<evidence type="ECO:0000313" key="9">
    <source>
        <dbReference type="EMBL" id="XCJ17714.1"/>
    </source>
</evidence>
<dbReference type="RefSeq" id="WP_129928515.1">
    <property type="nucleotide sequence ID" value="NZ_CP159510.1"/>
</dbReference>